<gene>
    <name evidence="5" type="ORF">soil367_15775</name>
</gene>
<feature type="domain" description="Aerobactin siderophore biosynthesis IucA/IucC N-terminal" evidence="3">
    <location>
        <begin position="136"/>
        <end position="378"/>
    </location>
</feature>
<dbReference type="Gene3D" id="1.10.510.40">
    <property type="match status" value="1"/>
</dbReference>
<dbReference type="Pfam" id="PF04183">
    <property type="entry name" value="IucA_IucC"/>
    <property type="match status" value="1"/>
</dbReference>
<feature type="region of interest" description="Disordered" evidence="2">
    <location>
        <begin position="584"/>
        <end position="609"/>
    </location>
</feature>
<evidence type="ECO:0000259" key="4">
    <source>
        <dbReference type="Pfam" id="PF06276"/>
    </source>
</evidence>
<evidence type="ECO:0000256" key="1">
    <source>
        <dbReference type="ARBA" id="ARBA00004924"/>
    </source>
</evidence>
<evidence type="ECO:0000256" key="2">
    <source>
        <dbReference type="SAM" id="MobiDB-lite"/>
    </source>
</evidence>
<evidence type="ECO:0000259" key="3">
    <source>
        <dbReference type="Pfam" id="PF04183"/>
    </source>
</evidence>
<sequence length="609" mass="68938">MKWPDALASSERLNPGARILRQLIEALLSEGLLIPLRHLVGTRWQILEFDIGATRYSCRARVGGFGRIRLEPGSLRAVPAPTEGTGAAQQWQQILATVAPALELGRLQHELQQTLMLCQWNQRFLGVQRPRRTCSYSTLESALDEGHPYHPCFKARSGFSLSDHRNFGPECGQTFSLVWVAVRRDHLRQTLPRAEAEFWQRELGEEHWFRLRAGFNRLGLDWAEHAVLPVHPWQWQKLSDGPLAAAVDHGVHYLGCFGDRFRATQSLRTLFNVSRPDASAVKLPMDLINTSSPRTLAPHSVVTAPALSVWLKRITAADAFFASQARLVILAEYAGMIFQPEPDSALRHLDGHLGALWRENPESFLLPGERATPLNAVMATESDGRPFINDWIHNHGLQRWLDQFLHCAVLPVWHLLAAHGIALEAHAQNMVLFHRDGWPTAVALRDFHESVEYVDDFLARPDECPDFGAIDPVYRNAAADRFFRMSSVEALRELVMDSLFVFNLAELANLLDSSYGLPEDTFWRVVRKLLDDYARRGYATSHRLARIGHEANTVRSEALFARKLMPDEGRELHHIVPNALVTRERPAETSARVKHLHPTPGRPEHALRQ</sequence>
<dbReference type="Gene3D" id="6.10.250.3370">
    <property type="match status" value="1"/>
</dbReference>
<dbReference type="GO" id="GO:0019290">
    <property type="term" value="P:siderophore biosynthetic process"/>
    <property type="evidence" value="ECO:0007669"/>
    <property type="project" value="InterPro"/>
</dbReference>
<keyword evidence="6" id="KW-1185">Reference proteome</keyword>
<name>A0A4P7XLI4_9ALTE</name>
<dbReference type="Proteomes" id="UP000298049">
    <property type="component" value="Chromosome"/>
</dbReference>
<dbReference type="OrthoDB" id="495728at2"/>
<dbReference type="GO" id="GO:0016881">
    <property type="term" value="F:acid-amino acid ligase activity"/>
    <property type="evidence" value="ECO:0007669"/>
    <property type="project" value="UniProtKB-ARBA"/>
</dbReference>
<dbReference type="InterPro" id="IPR007310">
    <property type="entry name" value="Aerobactin_biosyn_IucA/IucC_N"/>
</dbReference>
<comment type="pathway">
    <text evidence="1">Siderophore biosynthesis.</text>
</comment>
<dbReference type="AlphaFoldDB" id="A0A4P7XLI4"/>
<dbReference type="InterPro" id="IPR022770">
    <property type="entry name" value="IucA/IucC-like_C"/>
</dbReference>
<dbReference type="PANTHER" id="PTHR34384">
    <property type="entry name" value="L-2,3-DIAMINOPROPANOATE--CITRATE LIGASE"/>
    <property type="match status" value="1"/>
</dbReference>
<dbReference type="EMBL" id="CP031093">
    <property type="protein sequence ID" value="QCF27272.1"/>
    <property type="molecule type" value="Genomic_DNA"/>
</dbReference>
<dbReference type="RefSeq" id="WP_136549982.1">
    <property type="nucleotide sequence ID" value="NZ_CP031093.1"/>
</dbReference>
<organism evidence="5 6">
    <name type="scientific">Hydrocarboniclastica marina</name>
    <dbReference type="NCBI Taxonomy" id="2259620"/>
    <lineage>
        <taxon>Bacteria</taxon>
        <taxon>Pseudomonadati</taxon>
        <taxon>Pseudomonadota</taxon>
        <taxon>Gammaproteobacteria</taxon>
        <taxon>Alteromonadales</taxon>
        <taxon>Alteromonadaceae</taxon>
        <taxon>Hydrocarboniclastica</taxon>
    </lineage>
</organism>
<feature type="domain" description="Aerobactin siderophore biosynthesis IucA/IucC-like C-terminal" evidence="4">
    <location>
        <begin position="398"/>
        <end position="545"/>
    </location>
</feature>
<evidence type="ECO:0000313" key="5">
    <source>
        <dbReference type="EMBL" id="QCF27272.1"/>
    </source>
</evidence>
<accession>A0A4P7XLI4</accession>
<dbReference type="KEGG" id="hmi:soil367_15775"/>
<evidence type="ECO:0000313" key="6">
    <source>
        <dbReference type="Proteomes" id="UP000298049"/>
    </source>
</evidence>
<dbReference type="PANTHER" id="PTHR34384:SF6">
    <property type="entry name" value="STAPHYLOFERRIN B SYNTHASE"/>
    <property type="match status" value="1"/>
</dbReference>
<dbReference type="InterPro" id="IPR037455">
    <property type="entry name" value="LucA/IucC-like"/>
</dbReference>
<protein>
    <submittedName>
        <fullName evidence="5">Rhizobactin siderophore biosynthesis protein RhsF</fullName>
    </submittedName>
</protein>
<proteinExistence type="predicted"/>
<reference evidence="5 6" key="1">
    <citation type="submission" date="2018-07" db="EMBL/GenBank/DDBJ databases">
        <title>Marsedoiliclastica nanhaica gen. nov. sp. nov., a novel marine hydrocarbonoclastic bacterium isolated from an in-situ enriched hydrocarbon-degrading consortium in deep-sea sediment.</title>
        <authorList>
            <person name="Dong C."/>
            <person name="Ma T."/>
            <person name="Liu R."/>
            <person name="Shao Z."/>
        </authorList>
    </citation>
    <scope>NUCLEOTIDE SEQUENCE [LARGE SCALE GENOMIC DNA]</scope>
    <source>
        <strain evidence="6">soil36-7</strain>
    </source>
</reference>
<dbReference type="Pfam" id="PF06276">
    <property type="entry name" value="FhuF"/>
    <property type="match status" value="1"/>
</dbReference>